<name>A0AAE0N0F8_9PEZI</name>
<dbReference type="Proteomes" id="UP001287356">
    <property type="component" value="Unassembled WGS sequence"/>
</dbReference>
<reference evidence="2" key="2">
    <citation type="submission" date="2023-06" db="EMBL/GenBank/DDBJ databases">
        <authorList>
            <consortium name="Lawrence Berkeley National Laboratory"/>
            <person name="Haridas S."/>
            <person name="Hensen N."/>
            <person name="Bonometti L."/>
            <person name="Westerberg I."/>
            <person name="Brannstrom I.O."/>
            <person name="Guillou S."/>
            <person name="Cros-Aarteil S."/>
            <person name="Calhoun S."/>
            <person name="Kuo A."/>
            <person name="Mondo S."/>
            <person name="Pangilinan J."/>
            <person name="Riley R."/>
            <person name="Labutti K."/>
            <person name="Andreopoulos B."/>
            <person name="Lipzen A."/>
            <person name="Chen C."/>
            <person name="Yanf M."/>
            <person name="Daum C."/>
            <person name="Ng V."/>
            <person name="Clum A."/>
            <person name="Steindorff A."/>
            <person name="Ohm R."/>
            <person name="Martin F."/>
            <person name="Silar P."/>
            <person name="Natvig D."/>
            <person name="Lalanne C."/>
            <person name="Gautier V."/>
            <person name="Ament-Velasquez S.L."/>
            <person name="Kruys A."/>
            <person name="Hutchinson M.I."/>
            <person name="Powell A.J."/>
            <person name="Barry K."/>
            <person name="Miller A.N."/>
            <person name="Grigoriev I.V."/>
            <person name="Debuchy R."/>
            <person name="Gladieux P."/>
            <person name="Thoren M.H."/>
            <person name="Johannesson H."/>
        </authorList>
    </citation>
    <scope>NUCLEOTIDE SEQUENCE</scope>
    <source>
        <strain evidence="2">CBS 958.72</strain>
    </source>
</reference>
<evidence type="ECO:0000313" key="3">
    <source>
        <dbReference type="Proteomes" id="UP001287356"/>
    </source>
</evidence>
<feature type="domain" description="RNase T2-like C-terminal" evidence="1">
    <location>
        <begin position="33"/>
        <end position="86"/>
    </location>
</feature>
<dbReference type="AlphaFoldDB" id="A0AAE0N0F8"/>
<keyword evidence="3" id="KW-1185">Reference proteome</keyword>
<comment type="caution">
    <text evidence="2">The sequence shown here is derived from an EMBL/GenBank/DDBJ whole genome shotgun (WGS) entry which is preliminary data.</text>
</comment>
<protein>
    <recommendedName>
        <fullName evidence="1">RNase T2-like C-terminal domain-containing protein</fullName>
    </recommendedName>
</protein>
<organism evidence="2 3">
    <name type="scientific">Lasiosphaeria ovina</name>
    <dbReference type="NCBI Taxonomy" id="92902"/>
    <lineage>
        <taxon>Eukaryota</taxon>
        <taxon>Fungi</taxon>
        <taxon>Dikarya</taxon>
        <taxon>Ascomycota</taxon>
        <taxon>Pezizomycotina</taxon>
        <taxon>Sordariomycetes</taxon>
        <taxon>Sordariomycetidae</taxon>
        <taxon>Sordariales</taxon>
        <taxon>Lasiosphaeriaceae</taxon>
        <taxon>Lasiosphaeria</taxon>
    </lineage>
</organism>
<dbReference type="Pfam" id="PF25488">
    <property type="entry name" value="RNaseT2L_C"/>
    <property type="match status" value="1"/>
</dbReference>
<dbReference type="InterPro" id="IPR057328">
    <property type="entry name" value="RNaseT2L_C"/>
</dbReference>
<accession>A0AAE0N0F8</accession>
<dbReference type="EMBL" id="JAULSN010000008">
    <property type="protein sequence ID" value="KAK3366296.1"/>
    <property type="molecule type" value="Genomic_DNA"/>
</dbReference>
<sequence length="155" mass="16712">MAGFAAAAVEYVGFNGTGQIRTVWGYGDQYRADLGCLTAAGLWTADDSRCDIFDAVRFNASTFTLASSAGPCRVLGAEFTCAKGNEGYYFGLWPWGNSIAGVECLRWGQYGLMASSGRNPPLATDPPQEIHLTSYIEEGKYVWLAFGKVEGVSNH</sequence>
<proteinExistence type="predicted"/>
<evidence type="ECO:0000259" key="1">
    <source>
        <dbReference type="Pfam" id="PF25488"/>
    </source>
</evidence>
<gene>
    <name evidence="2" type="ORF">B0T24DRAFT_583554</name>
</gene>
<evidence type="ECO:0000313" key="2">
    <source>
        <dbReference type="EMBL" id="KAK3366296.1"/>
    </source>
</evidence>
<reference evidence="2" key="1">
    <citation type="journal article" date="2023" name="Mol. Phylogenet. Evol.">
        <title>Genome-scale phylogeny and comparative genomics of the fungal order Sordariales.</title>
        <authorList>
            <person name="Hensen N."/>
            <person name="Bonometti L."/>
            <person name="Westerberg I."/>
            <person name="Brannstrom I.O."/>
            <person name="Guillou S."/>
            <person name="Cros-Aarteil S."/>
            <person name="Calhoun S."/>
            <person name="Haridas S."/>
            <person name="Kuo A."/>
            <person name="Mondo S."/>
            <person name="Pangilinan J."/>
            <person name="Riley R."/>
            <person name="LaButti K."/>
            <person name="Andreopoulos B."/>
            <person name="Lipzen A."/>
            <person name="Chen C."/>
            <person name="Yan M."/>
            <person name="Daum C."/>
            <person name="Ng V."/>
            <person name="Clum A."/>
            <person name="Steindorff A."/>
            <person name="Ohm R.A."/>
            <person name="Martin F."/>
            <person name="Silar P."/>
            <person name="Natvig D.O."/>
            <person name="Lalanne C."/>
            <person name="Gautier V."/>
            <person name="Ament-Velasquez S.L."/>
            <person name="Kruys A."/>
            <person name="Hutchinson M.I."/>
            <person name="Powell A.J."/>
            <person name="Barry K."/>
            <person name="Miller A.N."/>
            <person name="Grigoriev I.V."/>
            <person name="Debuchy R."/>
            <person name="Gladieux P."/>
            <person name="Hiltunen Thoren M."/>
            <person name="Johannesson H."/>
        </authorList>
    </citation>
    <scope>NUCLEOTIDE SEQUENCE</scope>
    <source>
        <strain evidence="2">CBS 958.72</strain>
    </source>
</reference>